<accession>A0A939M0V5</accession>
<proteinExistence type="predicted"/>
<dbReference type="NCBIfam" id="NF038094">
    <property type="entry name" value="CueP_fam"/>
    <property type="match status" value="1"/>
</dbReference>
<dbReference type="Pfam" id="PF21172">
    <property type="entry name" value="CueP"/>
    <property type="match status" value="1"/>
</dbReference>
<dbReference type="AlphaFoldDB" id="A0A939M0V5"/>
<gene>
    <name evidence="1" type="ORF">J4H91_15270</name>
</gene>
<name>A0A939M0V5_9MICO</name>
<dbReference type="Gene3D" id="2.60.40.3700">
    <property type="match status" value="1"/>
</dbReference>
<reference evidence="1" key="1">
    <citation type="submission" date="2021-03" db="EMBL/GenBank/DDBJ databases">
        <title>Leucobacter chromiisoli sp. nov., isolated from chromium-containing soil of chemical plant.</title>
        <authorList>
            <person name="Xu Z."/>
        </authorList>
    </citation>
    <scope>NUCLEOTIDE SEQUENCE</scope>
    <source>
        <strain evidence="1">A2</strain>
    </source>
</reference>
<sequence>MRPDALVLQPGTSEEVSAPLDPSTFYLSVAPYRDATHPCEMHSLTTCLGEMRDTEIGVRVADATTGEVLIDRRQRTADNGFAGLWLPRDRELRVSVEAGGDTGEAVVRTGSDDPTCLTEIRLG</sequence>
<evidence type="ECO:0000313" key="2">
    <source>
        <dbReference type="Proteomes" id="UP000664398"/>
    </source>
</evidence>
<organism evidence="1 2">
    <name type="scientific">Leucobacter ruminantium</name>
    <dbReference type="NCBI Taxonomy" id="1289170"/>
    <lineage>
        <taxon>Bacteria</taxon>
        <taxon>Bacillati</taxon>
        <taxon>Actinomycetota</taxon>
        <taxon>Actinomycetes</taxon>
        <taxon>Micrococcales</taxon>
        <taxon>Microbacteriaceae</taxon>
        <taxon>Leucobacter</taxon>
    </lineage>
</organism>
<evidence type="ECO:0000313" key="1">
    <source>
        <dbReference type="EMBL" id="MBO1806658.1"/>
    </source>
</evidence>
<dbReference type="InterPro" id="IPR047808">
    <property type="entry name" value="CueP-like"/>
</dbReference>
<protein>
    <submittedName>
        <fullName evidence="1">CueP family metal-binding protein</fullName>
    </submittedName>
</protein>
<dbReference type="EMBL" id="JAGDYL010000055">
    <property type="protein sequence ID" value="MBO1806658.1"/>
    <property type="molecule type" value="Genomic_DNA"/>
</dbReference>
<keyword evidence="2" id="KW-1185">Reference proteome</keyword>
<dbReference type="Proteomes" id="UP000664398">
    <property type="component" value="Unassembled WGS sequence"/>
</dbReference>
<comment type="caution">
    <text evidence="1">The sequence shown here is derived from an EMBL/GenBank/DDBJ whole genome shotgun (WGS) entry which is preliminary data.</text>
</comment>